<evidence type="ECO:0000256" key="4">
    <source>
        <dbReference type="ARBA" id="ARBA00022803"/>
    </source>
</evidence>
<comment type="caution">
    <text evidence="8">The sequence shown here is derived from an EMBL/GenBank/DDBJ whole genome shotgun (WGS) entry which is preliminary data.</text>
</comment>
<dbReference type="AlphaFoldDB" id="A0A545TLT2"/>
<keyword evidence="4 5" id="KW-0802">TPR repeat</keyword>
<evidence type="ECO:0000259" key="7">
    <source>
        <dbReference type="Pfam" id="PF23914"/>
    </source>
</evidence>
<dbReference type="InterPro" id="IPR011990">
    <property type="entry name" value="TPR-like_helical_dom_sf"/>
</dbReference>
<organism evidence="8 9">
    <name type="scientific">Exilibacterium tricleocarpae</name>
    <dbReference type="NCBI Taxonomy" id="2591008"/>
    <lineage>
        <taxon>Bacteria</taxon>
        <taxon>Pseudomonadati</taxon>
        <taxon>Pseudomonadota</taxon>
        <taxon>Gammaproteobacteria</taxon>
        <taxon>Cellvibrionales</taxon>
        <taxon>Cellvibrionaceae</taxon>
        <taxon>Exilibacterium</taxon>
    </lineage>
</organism>
<feature type="domain" description="Cytochrome c-type biogenesis protein H TPR" evidence="7">
    <location>
        <begin position="128"/>
        <end position="281"/>
    </location>
</feature>
<sequence length="433" mass="46722">MALLWAGFVVLALGAMVFVLWPVLRQMVGPVSGEGGPARGRSNVELYRQHVDELAQAHERGDIDADQFQQLKLEADRALLEDSAPQTDTGAAPARGRWARANTGLVVTALAVPLATVWLYFQLGASEDWAIEQMALENRRQSLMDQHTGKEPDRERVQALVTRLQQRLAAQPDNLQNWFLLARTALELQDYDAATTAYRAIIERDPSASRVMAELAQTLFLAADNRITPEVERLVAQTLNLDPNNDMALGLAGIAAFHRAEYQTAIDFWQRALARLAPDAPSAMALTGGIGRARQLLVAGAAEPGAEVAPAAAGSAGEPGLQVKLNVSLGKQITTRAEQVVFVYARAWQGPKMPLAIARFPVADLPREVVLDESMAMAPGMTLASFPQLELVARLSQSGQPAPQPGDWQATRGPVSAAELSGAVELVIDTQIP</sequence>
<protein>
    <submittedName>
        <fullName evidence="8">C-type cytochrome biogenesis protein CcmI</fullName>
    </submittedName>
</protein>
<dbReference type="InterPro" id="IPR019734">
    <property type="entry name" value="TPR_rpt"/>
</dbReference>
<dbReference type="GO" id="GO:0030313">
    <property type="term" value="C:cell envelope"/>
    <property type="evidence" value="ECO:0007669"/>
    <property type="project" value="UniProtKB-SubCell"/>
</dbReference>
<reference evidence="8 9" key="1">
    <citation type="submission" date="2019-06" db="EMBL/GenBank/DDBJ databases">
        <title>Whole genome sequence for Cellvibrionaceae sp. R142.</title>
        <authorList>
            <person name="Wang G."/>
        </authorList>
    </citation>
    <scope>NUCLEOTIDE SEQUENCE [LARGE SCALE GENOMIC DNA]</scope>
    <source>
        <strain evidence="8 9">R142</strain>
    </source>
</reference>
<evidence type="ECO:0000256" key="5">
    <source>
        <dbReference type="PROSITE-ProRule" id="PRU00339"/>
    </source>
</evidence>
<dbReference type="SUPFAM" id="SSF48452">
    <property type="entry name" value="TPR-like"/>
    <property type="match status" value="1"/>
</dbReference>
<dbReference type="InterPro" id="IPR056412">
    <property type="entry name" value="Ig_CycH"/>
</dbReference>
<dbReference type="InterPro" id="IPR056413">
    <property type="entry name" value="TPR_CcmH_CycH"/>
</dbReference>
<dbReference type="RefSeq" id="WP_142904933.1">
    <property type="nucleotide sequence ID" value="NZ_ML660094.1"/>
</dbReference>
<feature type="repeat" description="TPR" evidence="5">
    <location>
        <begin position="175"/>
        <end position="208"/>
    </location>
</feature>
<dbReference type="PANTHER" id="PTHR47870">
    <property type="entry name" value="CYTOCHROME C-TYPE BIOGENESIS PROTEIN CCMH"/>
    <property type="match status" value="1"/>
</dbReference>
<comment type="subcellular location">
    <subcellularLocation>
        <location evidence="1">Cell envelope</location>
    </subcellularLocation>
</comment>
<keyword evidence="3" id="KW-0201">Cytochrome c-type biogenesis</keyword>
<evidence type="ECO:0000256" key="3">
    <source>
        <dbReference type="ARBA" id="ARBA00022748"/>
    </source>
</evidence>
<evidence type="ECO:0000256" key="2">
    <source>
        <dbReference type="ARBA" id="ARBA00022737"/>
    </source>
</evidence>
<dbReference type="EMBL" id="VHSG01000013">
    <property type="protein sequence ID" value="TQV78154.1"/>
    <property type="molecule type" value="Genomic_DNA"/>
</dbReference>
<evidence type="ECO:0000313" key="9">
    <source>
        <dbReference type="Proteomes" id="UP000319732"/>
    </source>
</evidence>
<evidence type="ECO:0000259" key="6">
    <source>
        <dbReference type="Pfam" id="PF23892"/>
    </source>
</evidence>
<keyword evidence="9" id="KW-1185">Reference proteome</keyword>
<keyword evidence="2" id="KW-0677">Repeat</keyword>
<dbReference type="NCBIfam" id="TIGR03142">
    <property type="entry name" value="cytochro_ccmI"/>
    <property type="match status" value="1"/>
</dbReference>
<dbReference type="PROSITE" id="PS50005">
    <property type="entry name" value="TPR"/>
    <property type="match status" value="1"/>
</dbReference>
<dbReference type="Proteomes" id="UP000319732">
    <property type="component" value="Unassembled WGS sequence"/>
</dbReference>
<dbReference type="GO" id="GO:0005886">
    <property type="term" value="C:plasma membrane"/>
    <property type="evidence" value="ECO:0007669"/>
    <property type="project" value="TreeGrafter"/>
</dbReference>
<gene>
    <name evidence="8" type="primary">ccmI</name>
    <name evidence="8" type="ORF">FKG94_13840</name>
</gene>
<dbReference type="GO" id="GO:0017004">
    <property type="term" value="P:cytochrome complex assembly"/>
    <property type="evidence" value="ECO:0007669"/>
    <property type="project" value="UniProtKB-KW"/>
</dbReference>
<dbReference type="InterPro" id="IPR017560">
    <property type="entry name" value="Cyt_c_biogenesis_CcmI"/>
</dbReference>
<accession>A0A545TLT2</accession>
<dbReference type="OrthoDB" id="9776053at2"/>
<dbReference type="Pfam" id="PF23914">
    <property type="entry name" value="TPR_CcmH_CycH"/>
    <property type="match status" value="1"/>
</dbReference>
<proteinExistence type="predicted"/>
<evidence type="ECO:0000313" key="8">
    <source>
        <dbReference type="EMBL" id="TQV78154.1"/>
    </source>
</evidence>
<evidence type="ECO:0000256" key="1">
    <source>
        <dbReference type="ARBA" id="ARBA00004196"/>
    </source>
</evidence>
<dbReference type="Gene3D" id="1.25.40.10">
    <property type="entry name" value="Tetratricopeptide repeat domain"/>
    <property type="match status" value="1"/>
</dbReference>
<dbReference type="Pfam" id="PF23892">
    <property type="entry name" value="Ig_CycH"/>
    <property type="match status" value="1"/>
</dbReference>
<dbReference type="InterPro" id="IPR051263">
    <property type="entry name" value="C-type_cytochrome_biogenesis"/>
</dbReference>
<dbReference type="PANTHER" id="PTHR47870:SF4">
    <property type="entry name" value="CYTOCHROME C-TYPE BIOGENESIS PROTEIN CYCH"/>
    <property type="match status" value="1"/>
</dbReference>
<name>A0A545TLT2_9GAMM</name>
<feature type="domain" description="Cytochrome c-type biogenesis protein H Ig-like" evidence="6">
    <location>
        <begin position="324"/>
        <end position="429"/>
    </location>
</feature>